<evidence type="ECO:0000256" key="1">
    <source>
        <dbReference type="SAM" id="MobiDB-lite"/>
    </source>
</evidence>
<feature type="region of interest" description="Disordered" evidence="1">
    <location>
        <begin position="348"/>
        <end position="373"/>
    </location>
</feature>
<dbReference type="Proteomes" id="UP000256964">
    <property type="component" value="Unassembled WGS sequence"/>
</dbReference>
<proteinExistence type="predicted"/>
<dbReference type="AlphaFoldDB" id="A0A371CR08"/>
<evidence type="ECO:0000313" key="2">
    <source>
        <dbReference type="EMBL" id="RDX42726.1"/>
    </source>
</evidence>
<reference evidence="2 3" key="1">
    <citation type="journal article" date="2018" name="Biotechnol. Biofuels">
        <title>Integrative visual omics of the white-rot fungus Polyporus brumalis exposes the biotechnological potential of its oxidative enzymes for delignifying raw plant biomass.</title>
        <authorList>
            <person name="Miyauchi S."/>
            <person name="Rancon A."/>
            <person name="Drula E."/>
            <person name="Hage H."/>
            <person name="Chaduli D."/>
            <person name="Favel A."/>
            <person name="Grisel S."/>
            <person name="Henrissat B."/>
            <person name="Herpoel-Gimbert I."/>
            <person name="Ruiz-Duenas F.J."/>
            <person name="Chevret D."/>
            <person name="Hainaut M."/>
            <person name="Lin J."/>
            <person name="Wang M."/>
            <person name="Pangilinan J."/>
            <person name="Lipzen A."/>
            <person name="Lesage-Meessen L."/>
            <person name="Navarro D."/>
            <person name="Riley R."/>
            <person name="Grigoriev I.V."/>
            <person name="Zhou S."/>
            <person name="Raouche S."/>
            <person name="Rosso M.N."/>
        </authorList>
    </citation>
    <scope>NUCLEOTIDE SEQUENCE [LARGE SCALE GENOMIC DNA]</scope>
    <source>
        <strain evidence="2 3">BRFM 1820</strain>
    </source>
</reference>
<name>A0A371CR08_9APHY</name>
<feature type="compositionally biased region" description="Basic and acidic residues" evidence="1">
    <location>
        <begin position="364"/>
        <end position="373"/>
    </location>
</feature>
<sequence length="709" mass="78847">MYEELSSVLELKVTRVGEPKDGAVSAFAGIVAARGFAEGSAVTTPNMTWVPRFAIAHGEITTYTDGRWGMHEYSRWPQGWHRDIFHIHCIPSKPRSSGPGSVCWRTLGRSDWKKSESCGITDAGFLDAALQDQLLVEAHKAIARYRGRLKTRSVSNQIGHELVVSLRHVIDQLCTIPASWIVIVAVAAHLQRLTLELYGLLEWLDVVMERILRKDCRTDILEIVGAHTTDPSVAQMLHYAGIPVWFQQAITTHIEVYKVVEAADIPDDFSRICCFPRLVLAKPDLSGALNMPGSAYRAMSEVVRRQLCGAGLPALVVAEADTTPPPAKRLRESAASSGKDSFSLGLATLPSRPVGPAHSLTSDWGKDASRRTKDRATRRVTAAAAAKIPPTTHALVPSRQFYPLRDVAMVDIWATALAKASPVPQPRTPAKYYFPPPWLLESLDGYDSNPNSEKTARFFHQWVTIRTFCRTRLFPGCFTRGGPLTGGEWRHALWGNYDVDDGVARPEAKLPKHLVELKTALRELFGGVALFPSYDPSAKPAYGETAVTNMDAQENHVLRQHLLYDLHETNWRCELLALDAVMMGIDEQKSQPLQRWIREFFVSRVWGQGTSGLDFMPSAGQASANNWALPPEDGWEACRPHLQRFLEVLSSWPGCVTEVRSAAKELETYDAVEYTRVMTAAVEFYVSTFVAEYNRLPVPPVRIDVVRSG</sequence>
<dbReference type="EMBL" id="KZ857478">
    <property type="protein sequence ID" value="RDX42726.1"/>
    <property type="molecule type" value="Genomic_DNA"/>
</dbReference>
<gene>
    <name evidence="2" type="ORF">OH76DRAFT_1391445</name>
</gene>
<protein>
    <submittedName>
        <fullName evidence="2">Uncharacterized protein</fullName>
    </submittedName>
</protein>
<keyword evidence="3" id="KW-1185">Reference proteome</keyword>
<organism evidence="2 3">
    <name type="scientific">Lentinus brumalis</name>
    <dbReference type="NCBI Taxonomy" id="2498619"/>
    <lineage>
        <taxon>Eukaryota</taxon>
        <taxon>Fungi</taxon>
        <taxon>Dikarya</taxon>
        <taxon>Basidiomycota</taxon>
        <taxon>Agaricomycotina</taxon>
        <taxon>Agaricomycetes</taxon>
        <taxon>Polyporales</taxon>
        <taxon>Polyporaceae</taxon>
        <taxon>Lentinus</taxon>
    </lineage>
</organism>
<dbReference type="OrthoDB" id="2804332at2759"/>
<evidence type="ECO:0000313" key="3">
    <source>
        <dbReference type="Proteomes" id="UP000256964"/>
    </source>
</evidence>
<accession>A0A371CR08</accession>